<evidence type="ECO:0000313" key="3">
    <source>
        <dbReference type="Proteomes" id="UP000192342"/>
    </source>
</evidence>
<dbReference type="GO" id="GO:0005886">
    <property type="term" value="C:plasma membrane"/>
    <property type="evidence" value="ECO:0007669"/>
    <property type="project" value="TreeGrafter"/>
</dbReference>
<organism evidence="2 3">
    <name type="scientific">Oceanococcus atlanticus</name>
    <dbReference type="NCBI Taxonomy" id="1317117"/>
    <lineage>
        <taxon>Bacteria</taxon>
        <taxon>Pseudomonadati</taxon>
        <taxon>Pseudomonadota</taxon>
        <taxon>Gammaproteobacteria</taxon>
        <taxon>Chromatiales</taxon>
        <taxon>Oceanococcaceae</taxon>
        <taxon>Oceanococcus</taxon>
    </lineage>
</organism>
<keyword evidence="1" id="KW-1133">Transmembrane helix</keyword>
<dbReference type="AlphaFoldDB" id="A0A1Y1SIX3"/>
<keyword evidence="3" id="KW-1185">Reference proteome</keyword>
<evidence type="ECO:0000256" key="1">
    <source>
        <dbReference type="SAM" id="Phobius"/>
    </source>
</evidence>
<dbReference type="PANTHER" id="PTHR34980">
    <property type="entry name" value="INNER MEMBRANE PROTEIN-RELATED-RELATED"/>
    <property type="match status" value="1"/>
</dbReference>
<comment type="caution">
    <text evidence="2">The sequence shown here is derived from an EMBL/GenBank/DDBJ whole genome shotgun (WGS) entry which is preliminary data.</text>
</comment>
<dbReference type="Proteomes" id="UP000192342">
    <property type="component" value="Unassembled WGS sequence"/>
</dbReference>
<dbReference type="STRING" id="1317117.ATO7_05755"/>
<dbReference type="PANTHER" id="PTHR34980:SF2">
    <property type="entry name" value="INNER MEMBRANE PROTEIN YHAH-RELATED"/>
    <property type="match status" value="1"/>
</dbReference>
<feature type="transmembrane region" description="Helical" evidence="1">
    <location>
        <begin position="34"/>
        <end position="51"/>
    </location>
</feature>
<protein>
    <recommendedName>
        <fullName evidence="4">DUF805 domain-containing protein</fullName>
    </recommendedName>
</protein>
<feature type="transmembrane region" description="Helical" evidence="1">
    <location>
        <begin position="90"/>
        <end position="110"/>
    </location>
</feature>
<proteinExistence type="predicted"/>
<dbReference type="InterPro" id="IPR008523">
    <property type="entry name" value="DUF805"/>
</dbReference>
<gene>
    <name evidence="2" type="ORF">ATO7_05755</name>
</gene>
<sequence>MHCDHNNKGVIMDWYLQVLQKYAVFEGRARRKEYWFFALFNFIISIVISAVESGIGTGGILGLIYVLGVFLPSVGVGIRRLHDTDRSGWWLLIGLIPVIGFIILIVLLALDSTPGDNRFGPNPKGETASDSLV</sequence>
<dbReference type="EMBL" id="AQQV01000001">
    <property type="protein sequence ID" value="ORE89360.1"/>
    <property type="molecule type" value="Genomic_DNA"/>
</dbReference>
<name>A0A1Y1SIX3_9GAMM</name>
<keyword evidence="1" id="KW-0472">Membrane</keyword>
<dbReference type="Pfam" id="PF05656">
    <property type="entry name" value="DUF805"/>
    <property type="match status" value="1"/>
</dbReference>
<feature type="transmembrane region" description="Helical" evidence="1">
    <location>
        <begin position="57"/>
        <end position="78"/>
    </location>
</feature>
<keyword evidence="1" id="KW-0812">Transmembrane</keyword>
<accession>A0A1Y1SIX3</accession>
<reference evidence="2 3" key="1">
    <citation type="submission" date="2013-04" db="EMBL/GenBank/DDBJ databases">
        <title>Oceanococcus atlanticus 22II-S10r2 Genome Sequencing.</title>
        <authorList>
            <person name="Lai Q."/>
            <person name="Li G."/>
            <person name="Shao Z."/>
        </authorList>
    </citation>
    <scope>NUCLEOTIDE SEQUENCE [LARGE SCALE GENOMIC DNA]</scope>
    <source>
        <strain evidence="2 3">22II-S10r2</strain>
    </source>
</reference>
<evidence type="ECO:0008006" key="4">
    <source>
        <dbReference type="Google" id="ProtNLM"/>
    </source>
</evidence>
<evidence type="ECO:0000313" key="2">
    <source>
        <dbReference type="EMBL" id="ORE89360.1"/>
    </source>
</evidence>